<evidence type="ECO:0000256" key="2">
    <source>
        <dbReference type="SAM" id="SignalP"/>
    </source>
</evidence>
<evidence type="ECO:0000313" key="4">
    <source>
        <dbReference type="Proteomes" id="UP000183832"/>
    </source>
</evidence>
<keyword evidence="4" id="KW-1185">Reference proteome</keyword>
<evidence type="ECO:0000256" key="1">
    <source>
        <dbReference type="SAM" id="Phobius"/>
    </source>
</evidence>
<name>A0A1J1HVQ7_9DIPT</name>
<dbReference type="OrthoDB" id="8196390at2759"/>
<proteinExistence type="predicted"/>
<dbReference type="GO" id="GO:0016020">
    <property type="term" value="C:membrane"/>
    <property type="evidence" value="ECO:0007669"/>
    <property type="project" value="TreeGrafter"/>
</dbReference>
<dbReference type="Pfam" id="PF07898">
    <property type="entry name" value="DUF1676"/>
    <property type="match status" value="1"/>
</dbReference>
<dbReference type="Proteomes" id="UP000183832">
    <property type="component" value="Unassembled WGS sequence"/>
</dbReference>
<feature type="transmembrane region" description="Helical" evidence="1">
    <location>
        <begin position="215"/>
        <end position="234"/>
    </location>
</feature>
<dbReference type="PANTHER" id="PTHR21879:SF10">
    <property type="entry name" value="LP14110P"/>
    <property type="match status" value="1"/>
</dbReference>
<dbReference type="EMBL" id="CVRI01000023">
    <property type="protein sequence ID" value="CRK92101.1"/>
    <property type="molecule type" value="Genomic_DNA"/>
</dbReference>
<feature type="signal peptide" evidence="2">
    <location>
        <begin position="1"/>
        <end position="22"/>
    </location>
</feature>
<gene>
    <name evidence="3" type="ORF">CLUMA_CG005659</name>
</gene>
<protein>
    <submittedName>
        <fullName evidence="3">CLUMA_CG005659, isoform A</fullName>
    </submittedName>
</protein>
<keyword evidence="2" id="KW-0732">Signal</keyword>
<feature type="transmembrane region" description="Helical" evidence="1">
    <location>
        <begin position="246"/>
        <end position="263"/>
    </location>
</feature>
<reference evidence="3 4" key="1">
    <citation type="submission" date="2015-04" db="EMBL/GenBank/DDBJ databases">
        <authorList>
            <person name="Syromyatnikov M.Y."/>
            <person name="Popov V.N."/>
        </authorList>
    </citation>
    <scope>NUCLEOTIDE SEQUENCE [LARGE SCALE GENOMIC DNA]</scope>
</reference>
<dbReference type="AlphaFoldDB" id="A0A1J1HVQ7"/>
<dbReference type="PANTHER" id="PTHR21879">
    <property type="entry name" value="FI03362P-RELATED-RELATED"/>
    <property type="match status" value="1"/>
</dbReference>
<keyword evidence="1" id="KW-0472">Membrane</keyword>
<dbReference type="InterPro" id="IPR012464">
    <property type="entry name" value="DUF1676"/>
</dbReference>
<keyword evidence="1" id="KW-1133">Transmembrane helix</keyword>
<keyword evidence="1" id="KW-0812">Transmembrane</keyword>
<evidence type="ECO:0000313" key="3">
    <source>
        <dbReference type="EMBL" id="CRK92101.1"/>
    </source>
</evidence>
<sequence>MNWNKRILNIVVIISFLLGVESLKFDDEAAPSQQTVANLSSPPSQINVEGRQSARHLFDFVGLGTGEQVDPFLRKTNEKCLNGELAECFKSQALNSFDELFKRDVYVLTPHVRVLRMPETQLRSLAHEPYEFSNEARQISESYEWNDLIQFALRRAERFLKSNVIELKIPEEYTEGGRYSPRFVDEISDELDVIEDKHAPLFSKSLFTKHKIKKMFIPMLIILKLFKLKLLLFLPFILGLTGLKKILGLAALVIPGIIGYFKLCRPTSGFNNHIYSEGHIPQYSSAGLGGASYNPLYSKYSTNPYRQDPSFSAPYNNYYRDASTQNVEGGVRFGDDAQDLAYRNSKVTA</sequence>
<accession>A0A1J1HVQ7</accession>
<feature type="chain" id="PRO_5013017931" evidence="2">
    <location>
        <begin position="23"/>
        <end position="349"/>
    </location>
</feature>
<organism evidence="3 4">
    <name type="scientific">Clunio marinus</name>
    <dbReference type="NCBI Taxonomy" id="568069"/>
    <lineage>
        <taxon>Eukaryota</taxon>
        <taxon>Metazoa</taxon>
        <taxon>Ecdysozoa</taxon>
        <taxon>Arthropoda</taxon>
        <taxon>Hexapoda</taxon>
        <taxon>Insecta</taxon>
        <taxon>Pterygota</taxon>
        <taxon>Neoptera</taxon>
        <taxon>Endopterygota</taxon>
        <taxon>Diptera</taxon>
        <taxon>Nematocera</taxon>
        <taxon>Chironomoidea</taxon>
        <taxon>Chironomidae</taxon>
        <taxon>Clunio</taxon>
    </lineage>
</organism>